<accession>A0ABT6RUP6</accession>
<dbReference type="CDD" id="cd00093">
    <property type="entry name" value="HTH_XRE"/>
    <property type="match status" value="1"/>
</dbReference>
<protein>
    <submittedName>
        <fullName evidence="2">Helix-turn-helix transcriptional regulator</fullName>
    </submittedName>
</protein>
<proteinExistence type="predicted"/>
<name>A0ABT6RUP6_9ACTN</name>
<dbReference type="InterPro" id="IPR043917">
    <property type="entry name" value="DUF5753"/>
</dbReference>
<evidence type="ECO:0000259" key="1">
    <source>
        <dbReference type="PROSITE" id="PS50943"/>
    </source>
</evidence>
<sequence length="264" mass="29359">MTSTYGEWLRARREALGLTQEQVAHDAHMTRSHIAHIEAGRRIPSAEDARSLDRVLGTGDVLSSFRPQGDLGIADHFAVARKLEQQATVIREFGLSLVPGFLQTEGYVRAVMRTAFPPWSQEECDRLVVTRLDRSKLLDDPVRPVVWALLDEAVIRRPVGGPTVMAEQLMHIVRMSERERVRLHVLPLGLGAHSLMQGVLSLMWFEDQPPAAYTEGAQTGKLIDAPSAVEQLQGAYDLALGDALPRLESEVLLRSTAKDYGRHD</sequence>
<dbReference type="Pfam" id="PF13560">
    <property type="entry name" value="HTH_31"/>
    <property type="match status" value="1"/>
</dbReference>
<reference evidence="2 3" key="1">
    <citation type="submission" date="2023-05" db="EMBL/GenBank/DDBJ databases">
        <title>Draft genome sequence of Streptomyces sp. B-S-A8 isolated from a cave soil in Thailand.</title>
        <authorList>
            <person name="Chamroensaksri N."/>
            <person name="Muangham S."/>
        </authorList>
    </citation>
    <scope>NUCLEOTIDE SEQUENCE [LARGE SCALE GENOMIC DNA]</scope>
    <source>
        <strain evidence="2 3">B-S-A8</strain>
    </source>
</reference>
<dbReference type="Proteomes" id="UP001224661">
    <property type="component" value="Unassembled WGS sequence"/>
</dbReference>
<comment type="caution">
    <text evidence="2">The sequence shown here is derived from an EMBL/GenBank/DDBJ whole genome shotgun (WGS) entry which is preliminary data.</text>
</comment>
<evidence type="ECO:0000313" key="2">
    <source>
        <dbReference type="EMBL" id="MDI3388156.1"/>
    </source>
</evidence>
<dbReference type="PROSITE" id="PS50943">
    <property type="entry name" value="HTH_CROC1"/>
    <property type="match status" value="1"/>
</dbReference>
<evidence type="ECO:0000313" key="3">
    <source>
        <dbReference type="Proteomes" id="UP001224661"/>
    </source>
</evidence>
<dbReference type="InterPro" id="IPR010982">
    <property type="entry name" value="Lambda_DNA-bd_dom_sf"/>
</dbReference>
<dbReference type="RefSeq" id="WP_282514619.1">
    <property type="nucleotide sequence ID" value="NZ_JASCIR010000015.1"/>
</dbReference>
<feature type="domain" description="HTH cro/C1-type" evidence="1">
    <location>
        <begin position="9"/>
        <end position="62"/>
    </location>
</feature>
<dbReference type="EMBL" id="JASCIR010000015">
    <property type="protein sequence ID" value="MDI3388156.1"/>
    <property type="molecule type" value="Genomic_DNA"/>
</dbReference>
<dbReference type="Pfam" id="PF19054">
    <property type="entry name" value="DUF5753"/>
    <property type="match status" value="1"/>
</dbReference>
<organism evidence="2 3">
    <name type="scientific">Streptomyces solicavernae</name>
    <dbReference type="NCBI Taxonomy" id="3043614"/>
    <lineage>
        <taxon>Bacteria</taxon>
        <taxon>Bacillati</taxon>
        <taxon>Actinomycetota</taxon>
        <taxon>Actinomycetes</taxon>
        <taxon>Kitasatosporales</taxon>
        <taxon>Streptomycetaceae</taxon>
        <taxon>Streptomyces</taxon>
    </lineage>
</organism>
<dbReference type="Gene3D" id="1.10.260.40">
    <property type="entry name" value="lambda repressor-like DNA-binding domains"/>
    <property type="match status" value="1"/>
</dbReference>
<dbReference type="SMART" id="SM00530">
    <property type="entry name" value="HTH_XRE"/>
    <property type="match status" value="1"/>
</dbReference>
<keyword evidence="3" id="KW-1185">Reference proteome</keyword>
<dbReference type="InterPro" id="IPR001387">
    <property type="entry name" value="Cro/C1-type_HTH"/>
</dbReference>
<dbReference type="SUPFAM" id="SSF47413">
    <property type="entry name" value="lambda repressor-like DNA-binding domains"/>
    <property type="match status" value="1"/>
</dbReference>
<gene>
    <name evidence="2" type="ORF">QIS99_18390</name>
</gene>